<accession>A0A369TAR0</accession>
<gene>
    <name evidence="2" type="ORF">DRB17_13415</name>
</gene>
<keyword evidence="3" id="KW-1185">Reference proteome</keyword>
<name>A0A369TAR0_9PROT</name>
<evidence type="ECO:0000313" key="3">
    <source>
        <dbReference type="Proteomes" id="UP000253941"/>
    </source>
</evidence>
<feature type="chain" id="PRO_5016722674" evidence="1">
    <location>
        <begin position="25"/>
        <end position="142"/>
    </location>
</feature>
<keyword evidence="1" id="KW-0732">Signal</keyword>
<dbReference type="EMBL" id="QPMH01000013">
    <property type="protein sequence ID" value="RDD61267.1"/>
    <property type="molecule type" value="Genomic_DNA"/>
</dbReference>
<protein>
    <submittedName>
        <fullName evidence="2">Uncharacterized protein</fullName>
    </submittedName>
</protein>
<comment type="caution">
    <text evidence="2">The sequence shown here is derived from an EMBL/GenBank/DDBJ whole genome shotgun (WGS) entry which is preliminary data.</text>
</comment>
<proteinExistence type="predicted"/>
<feature type="signal peptide" evidence="1">
    <location>
        <begin position="1"/>
        <end position="24"/>
    </location>
</feature>
<dbReference type="AlphaFoldDB" id="A0A369TAR0"/>
<evidence type="ECO:0000313" key="2">
    <source>
        <dbReference type="EMBL" id="RDD61267.1"/>
    </source>
</evidence>
<dbReference type="Proteomes" id="UP000253941">
    <property type="component" value="Unassembled WGS sequence"/>
</dbReference>
<organism evidence="2 3">
    <name type="scientific">Ferruginivarius sediminum</name>
    <dbReference type="NCBI Taxonomy" id="2661937"/>
    <lineage>
        <taxon>Bacteria</taxon>
        <taxon>Pseudomonadati</taxon>
        <taxon>Pseudomonadota</taxon>
        <taxon>Alphaproteobacteria</taxon>
        <taxon>Rhodospirillales</taxon>
        <taxon>Rhodospirillaceae</taxon>
        <taxon>Ferruginivarius</taxon>
    </lineage>
</organism>
<dbReference type="RefSeq" id="WP_114582729.1">
    <property type="nucleotide sequence ID" value="NZ_QPMH01000013.1"/>
</dbReference>
<evidence type="ECO:0000256" key="1">
    <source>
        <dbReference type="SAM" id="SignalP"/>
    </source>
</evidence>
<reference evidence="2 3" key="1">
    <citation type="submission" date="2018-07" db="EMBL/GenBank/DDBJ databases">
        <title>Venubactetium sediminum gen. nov., sp. nov., isolated from a marine solar saltern.</title>
        <authorList>
            <person name="Wang S."/>
        </authorList>
    </citation>
    <scope>NUCLEOTIDE SEQUENCE [LARGE SCALE GENOMIC DNA]</scope>
    <source>
        <strain evidence="2 3">WD2A32</strain>
    </source>
</reference>
<sequence length="142" mass="15398">MKHGIARVLLAFSLAAGIAVPASAAERVQVTGEVIDSWCYLTQIMYAQGTAHHQCALWCAAGGVPVAIRSGEEEVYFILKMGEGETNVADPRVMEIQTHNITVDGDLYERDGMKYLVVDTVVADEGIVNETHETFGVQPFGE</sequence>